<dbReference type="EMBL" id="KZ293739">
    <property type="protein sequence ID" value="PBK80807.1"/>
    <property type="molecule type" value="Genomic_DNA"/>
</dbReference>
<reference evidence="3" key="1">
    <citation type="journal article" date="2017" name="Nat. Ecol. Evol.">
        <title>Genome expansion and lineage-specific genetic innovations in the forest pathogenic fungi Armillaria.</title>
        <authorList>
            <person name="Sipos G."/>
            <person name="Prasanna A.N."/>
            <person name="Walter M.C."/>
            <person name="O'Connor E."/>
            <person name="Balint B."/>
            <person name="Krizsan K."/>
            <person name="Kiss B."/>
            <person name="Hess J."/>
            <person name="Varga T."/>
            <person name="Slot J."/>
            <person name="Riley R."/>
            <person name="Boka B."/>
            <person name="Rigling D."/>
            <person name="Barry K."/>
            <person name="Lee J."/>
            <person name="Mihaltcheva S."/>
            <person name="LaButti K."/>
            <person name="Lipzen A."/>
            <person name="Waldron R."/>
            <person name="Moloney N.M."/>
            <person name="Sperisen C."/>
            <person name="Kredics L."/>
            <person name="Vagvoelgyi C."/>
            <person name="Patrignani A."/>
            <person name="Fitzpatrick D."/>
            <person name="Nagy I."/>
            <person name="Doyle S."/>
            <person name="Anderson J.B."/>
            <person name="Grigoriev I.V."/>
            <person name="Gueldener U."/>
            <person name="Muensterkoetter M."/>
            <person name="Nagy L.G."/>
        </authorList>
    </citation>
    <scope>NUCLEOTIDE SEQUENCE [LARGE SCALE GENOMIC DNA]</scope>
    <source>
        <strain evidence="3">Ar21-2</strain>
    </source>
</reference>
<organism evidence="2 3">
    <name type="scientific">Armillaria gallica</name>
    <name type="common">Bulbous honey fungus</name>
    <name type="synonym">Armillaria bulbosa</name>
    <dbReference type="NCBI Taxonomy" id="47427"/>
    <lineage>
        <taxon>Eukaryota</taxon>
        <taxon>Fungi</taxon>
        <taxon>Dikarya</taxon>
        <taxon>Basidiomycota</taxon>
        <taxon>Agaricomycotina</taxon>
        <taxon>Agaricomycetes</taxon>
        <taxon>Agaricomycetidae</taxon>
        <taxon>Agaricales</taxon>
        <taxon>Marasmiineae</taxon>
        <taxon>Physalacriaceae</taxon>
        <taxon>Armillaria</taxon>
    </lineage>
</organism>
<proteinExistence type="predicted"/>
<feature type="non-terminal residue" evidence="2">
    <location>
        <position position="1"/>
    </location>
</feature>
<dbReference type="Pfam" id="PF18758">
    <property type="entry name" value="KDZ"/>
    <property type="match status" value="1"/>
</dbReference>
<dbReference type="STRING" id="47427.A0A2H3CVK1"/>
<accession>A0A2H3CVK1</accession>
<evidence type="ECO:0000259" key="1">
    <source>
        <dbReference type="Pfam" id="PF18803"/>
    </source>
</evidence>
<gene>
    <name evidence="2" type="ORF">ARMGADRAFT_858081</name>
</gene>
<dbReference type="Proteomes" id="UP000217790">
    <property type="component" value="Unassembled WGS sequence"/>
</dbReference>
<name>A0A2H3CVK1_ARMGA</name>
<protein>
    <recommendedName>
        <fullName evidence="1">CxC2-like cysteine cluster KDZ transposase-associated domain-containing protein</fullName>
    </recommendedName>
</protein>
<dbReference type="OrthoDB" id="3004525at2759"/>
<dbReference type="InParanoid" id="A0A2H3CVK1"/>
<sequence>RQQYLDKLLCGEGRGDYRCKQLCPDCVTRSRNGSETLPCSEFQCRDCFLDDLVCLSCCLCRHRREPLHRIWRWNGAYFEKMTLKNIGLRVQLNHTSMRCHAPIAGHQEFKVLHRNGIHDVALDYCGCECQLPKHIQLLCRGWYPASQWVPRMAASFQLLDFLHILSLCAKMSVYNFYRMLEKLTTNTGMGVPKSQYKALMRMLLQWWHLKMLKRHVPNGVETTQYHDLVVLCPSCPQPGINLPEGWENAPPEMQFLYVLLLCMDANFRLKNQMVSLYSRDPGLGISLGYFIPKDLFEAYVLNHTSDEDISTCVGFAALVKADTKFSKGMRYMGIGAVSCARGDSRFGLESLICTHRYALMDYVFGSALQSFGGLLFMIISYDIACQWFVNLHKHMDKWPSEITPPSVTLTPAIPKFHEPAH</sequence>
<evidence type="ECO:0000313" key="3">
    <source>
        <dbReference type="Proteomes" id="UP000217790"/>
    </source>
</evidence>
<feature type="non-terminal residue" evidence="2">
    <location>
        <position position="421"/>
    </location>
</feature>
<keyword evidence="3" id="KW-1185">Reference proteome</keyword>
<dbReference type="OMA" id="FRRERAC"/>
<dbReference type="AlphaFoldDB" id="A0A2H3CVK1"/>
<evidence type="ECO:0000313" key="2">
    <source>
        <dbReference type="EMBL" id="PBK80807.1"/>
    </source>
</evidence>
<dbReference type="InterPro" id="IPR041457">
    <property type="entry name" value="CxC2_KDZ-assoc"/>
</dbReference>
<dbReference type="Pfam" id="PF18803">
    <property type="entry name" value="CxC2"/>
    <property type="match status" value="1"/>
</dbReference>
<feature type="domain" description="CxC2-like cysteine cluster KDZ transposase-associated" evidence="1">
    <location>
        <begin position="83"/>
        <end position="188"/>
    </location>
</feature>
<dbReference type="InterPro" id="IPR040521">
    <property type="entry name" value="KDZ"/>
</dbReference>